<feature type="domain" description="NACHT" evidence="5">
    <location>
        <begin position="273"/>
        <end position="418"/>
    </location>
</feature>
<dbReference type="PROSITE" id="PS50837">
    <property type="entry name" value="NACHT"/>
    <property type="match status" value="1"/>
</dbReference>
<reference evidence="6" key="1">
    <citation type="submission" date="2020-05" db="EMBL/GenBank/DDBJ databases">
        <title>Evolutionary and genomic comparisons of hybrid uninucleate and nonhybrid Rhizoctonia fungi.</title>
        <authorList>
            <person name="Li C."/>
            <person name="Chen X."/>
        </authorList>
    </citation>
    <scope>NUCLEOTIDE SEQUENCE</scope>
    <source>
        <strain evidence="6">AG-1 IA</strain>
    </source>
</reference>
<dbReference type="PROSITE" id="PS50082">
    <property type="entry name" value="WD_REPEATS_2"/>
    <property type="match status" value="20"/>
</dbReference>
<dbReference type="KEGG" id="rsx:RhiXN_05543"/>
<feature type="repeat" description="WD" evidence="3">
    <location>
        <begin position="2139"/>
        <end position="2180"/>
    </location>
</feature>
<keyword evidence="2" id="KW-0677">Repeat</keyword>
<feature type="repeat" description="WD" evidence="3">
    <location>
        <begin position="1974"/>
        <end position="1997"/>
    </location>
</feature>
<dbReference type="InterPro" id="IPR015943">
    <property type="entry name" value="WD40/YVTN_repeat-like_dom_sf"/>
</dbReference>
<dbReference type="InterPro" id="IPR059179">
    <property type="entry name" value="MLKL-like_MCAfunc"/>
</dbReference>
<dbReference type="CDD" id="cd21037">
    <property type="entry name" value="MLKL_NTD"/>
    <property type="match status" value="1"/>
</dbReference>
<dbReference type="GeneID" id="67027822"/>
<dbReference type="InterPro" id="IPR011659">
    <property type="entry name" value="WD40"/>
</dbReference>
<feature type="repeat" description="WD" evidence="3">
    <location>
        <begin position="1070"/>
        <end position="1111"/>
    </location>
</feature>
<keyword evidence="1 3" id="KW-0853">WD repeat</keyword>
<dbReference type="PROSITE" id="PS00678">
    <property type="entry name" value="WD_REPEATS_1"/>
    <property type="match status" value="14"/>
</dbReference>
<feature type="repeat" description="WD" evidence="3">
    <location>
        <begin position="1158"/>
        <end position="1190"/>
    </location>
</feature>
<organism evidence="6 7">
    <name type="scientific">Rhizoctonia solani</name>
    <dbReference type="NCBI Taxonomy" id="456999"/>
    <lineage>
        <taxon>Eukaryota</taxon>
        <taxon>Fungi</taxon>
        <taxon>Dikarya</taxon>
        <taxon>Basidiomycota</taxon>
        <taxon>Agaricomycotina</taxon>
        <taxon>Agaricomycetes</taxon>
        <taxon>Cantharellales</taxon>
        <taxon>Ceratobasidiaceae</taxon>
        <taxon>Rhizoctonia</taxon>
    </lineage>
</organism>
<dbReference type="InterPro" id="IPR020472">
    <property type="entry name" value="WD40_PAC1"/>
</dbReference>
<dbReference type="Proteomes" id="UP000650533">
    <property type="component" value="Chromosome 6"/>
</dbReference>
<feature type="repeat" description="WD" evidence="3">
    <location>
        <begin position="2182"/>
        <end position="2216"/>
    </location>
</feature>
<dbReference type="SUPFAM" id="SSF52540">
    <property type="entry name" value="P-loop containing nucleoside triphosphate hydrolases"/>
    <property type="match status" value="1"/>
</dbReference>
<feature type="compositionally biased region" description="Low complexity" evidence="4">
    <location>
        <begin position="59"/>
        <end position="72"/>
    </location>
</feature>
<accession>A0A8H8NVA2</accession>
<dbReference type="SUPFAM" id="SSF50978">
    <property type="entry name" value="WD40 repeat-like"/>
    <property type="match status" value="3"/>
</dbReference>
<dbReference type="PANTHER" id="PTHR19879">
    <property type="entry name" value="TRANSCRIPTION INITIATION FACTOR TFIID"/>
    <property type="match status" value="1"/>
</dbReference>
<feature type="repeat" description="WD" evidence="3">
    <location>
        <begin position="1374"/>
        <end position="1408"/>
    </location>
</feature>
<dbReference type="PANTHER" id="PTHR19879:SF9">
    <property type="entry name" value="TRANSCRIPTION INITIATION FACTOR TFIID SUBUNIT 5"/>
    <property type="match status" value="1"/>
</dbReference>
<dbReference type="CDD" id="cd00200">
    <property type="entry name" value="WD40"/>
    <property type="match status" value="4"/>
</dbReference>
<dbReference type="PROSITE" id="PS50294">
    <property type="entry name" value="WD_REPEATS_REGION"/>
    <property type="match status" value="20"/>
</dbReference>
<evidence type="ECO:0000313" key="6">
    <source>
        <dbReference type="EMBL" id="QRW20554.1"/>
    </source>
</evidence>
<feature type="repeat" description="WD" evidence="3">
    <location>
        <begin position="1201"/>
        <end position="1242"/>
    </location>
</feature>
<feature type="repeat" description="WD" evidence="3">
    <location>
        <begin position="1340"/>
        <end position="1372"/>
    </location>
</feature>
<feature type="repeat" description="WD" evidence="3">
    <location>
        <begin position="1027"/>
        <end position="1068"/>
    </location>
</feature>
<gene>
    <name evidence="6" type="ORF">RhiXN_05543</name>
</gene>
<dbReference type="InterPro" id="IPR001680">
    <property type="entry name" value="WD40_rpt"/>
</dbReference>
<protein>
    <submittedName>
        <fullName evidence="6">Peptidase C14</fullName>
    </submittedName>
</protein>
<dbReference type="Pfam" id="PF24883">
    <property type="entry name" value="NPHP3_N"/>
    <property type="match status" value="1"/>
</dbReference>
<feature type="repeat" description="WD" evidence="3">
    <location>
        <begin position="1923"/>
        <end position="1964"/>
    </location>
</feature>
<feature type="repeat" description="WD" evidence="3">
    <location>
        <begin position="1792"/>
        <end position="1833"/>
    </location>
</feature>
<dbReference type="InterPro" id="IPR056884">
    <property type="entry name" value="NPHP3-like_N"/>
</dbReference>
<dbReference type="Pfam" id="PF00400">
    <property type="entry name" value="WD40"/>
    <property type="match status" value="20"/>
</dbReference>
<feature type="repeat" description="WD" evidence="3">
    <location>
        <begin position="2008"/>
        <end position="2049"/>
    </location>
</feature>
<feature type="repeat" description="WD" evidence="3">
    <location>
        <begin position="1115"/>
        <end position="1156"/>
    </location>
</feature>
<feature type="repeat" description="WD" evidence="3">
    <location>
        <begin position="941"/>
        <end position="982"/>
    </location>
</feature>
<feature type="repeat" description="WD" evidence="3">
    <location>
        <begin position="1835"/>
        <end position="1876"/>
    </location>
</feature>
<evidence type="ECO:0000256" key="4">
    <source>
        <dbReference type="SAM" id="MobiDB-lite"/>
    </source>
</evidence>
<feature type="repeat" description="WD" evidence="3">
    <location>
        <begin position="1749"/>
        <end position="1790"/>
    </location>
</feature>
<feature type="repeat" description="WD" evidence="3">
    <location>
        <begin position="984"/>
        <end position="1025"/>
    </location>
</feature>
<sequence length="2291" mass="249112">MNLSDSLKYSKDKFKRRLGMRSKDDSRPSSAIGSHPCPTPLSEPAQLIPPAATSTEDGSQVVASDPSVSADSTIEKPSGAWNAIRALLTTLESSTDAFGPLKSAISGLKGLIDIYENACKQRKEYNELGIRLKEILQDLADHIERPAGLIMTKSVKRIQDEIMQEAKRVANKQANKTGRRLIDAMEESDGIMECYRRIDGHLRRITLNASMGALEAIKEHTLESRMNRMSPHTSATYNSAESLDVQRGICTSGTRKAQIKELMEWANMPDTGKTCWMNGMAGTGKTTIAYTVCSKLDKSNRLGASFFCSRAIAECRQVKHIIPSIAYQLARFSRPFQRALAEVLEEDCDAHTRALNLQYQKLIIDPLKAVEKSLPEDFIVVIDALDECESLTAVEQILELLLSTTHTLPIRFLISSRPEREITERITGRSNGQDEARLVLHNLDSNMVKTDIETYMREELKGIPLKDSEWTIMIERCGVLFIYAATICRYIKNANKMKTLKKAVKVIIDSGSASMEKGDERIIDELYKTILDNAFKGTELNETNRRTMREVLETAVCATEPMSLDAMASLLQLDSAEEVDALLGPLRSVLNITKKTKLVTTLHASFPDFILSQGRSGNYYCSPNTRHATIAEACLRLIDGAEPEFNICALPSSFLLDDQVKDLAHRVTHSISPGLAYACRYWTTHLTLGEHTNRLTGLVGGFFQSRLLLWMEVINLTKNIRYATSIIQSAEKWCTERDVPEHITKLAHDASQFVSVYANHPVSQSTPHIYTSMLPFWPRSRPLSAAYMPRTSGLVQPTGTAIDRRRLALIATWKVSTGEVRSMSLSRDGRRLVAPTADSIEVYDTTTGESVVSLTEERTKDVYYVAISPDGSKVAFSGLGGTPYVWDTANGSAVTQLLPDGVSGGHSLAFSPDGSRVACGLRNGKVYICALGPDVSAHGPFTGHITYVNSVVFSSHGLHLASGSNDRTVRVWDVQTGQPVGTPFEGHTAEVWSVCSCPTDSRIASGSWDKTIRVWDPQTGQTVLGPLTGHSSHVFCVAFSHNGAFIASGSKDNTIRVYDTRTGHIVLGPLEGHTNAIRSVIFSPDSTRLFSCSDDGTVRVWNVQDIDTSNSLPTASSLSSRIYSIRYSRSGTRVVSGSEDGSIHVWDVATGQLMLGPLHGHEGEVASVDYSADDRYIASGSGDRTLRIWDGLTGQDIHGPMEGHSRWANCVRFSPDSTVVVSGSHDLTVRIWDVSTGQQVTQLFQGDGCIHSVGISLDGHRVVCGLIHGKIVVLDRHGGTTLVGAIDAHKAQVLSVEFSQDGKRLVSGSPDKSVRIWDAETWKQLVVCGESGGAHSSSVSVSFSPNGLYVASGSSDHTVRVWDSENGKLIHGPLKAHTDRVECIQFSPDGSHLVSCSWDRTIRFWDVSLLGTHSQENATTGTNNAGAGVPTSDSHVSHLSSLDGDGWVVDSHGRRLVWVPSDLRTYLALPPTSSIIADQGAFTLNTDGWNIGDSYCTSMDQYQFRYDAEKVTEERGINMAEGNGRPLSSCILALLRAGQVIKLEHREIVNYHRSLSLHQARQSAFGFGANTRQLVAESVVKVMARVARRCIRVRDAFGTVRHPCALIVSRRARHGRIMMYMSSSNHDLLDSMTHPGAGVFHDPSSQLGIEVYDTTGESVVSLAEERTKYVESATISPDGSKVAFSSYRGTPYVWDTANGGAVTQLLPDGVSGGLSLAFSPDGSRVACGLRNGEVYICALGQDVSAHGPLMGHTTDVYSVVFSSDGLHLASGSSDRTVRVWDVQTGQPVCTPFKGHTAEVWSVCSCPTDSRIASGSSDRTIRVWDPHTGQTVLGPLTAHSGAVYCVAFSHNGAFIASGSADNTIRVYDTRTGYTVLGPLEGHIKYITSVIFSPDSTRLFSCSADGTVRVWNVQDIDTSNPLPAALSLSSRIYSIRYSRSGTRVVSGSADGSIHVWDVATGQLVLGPLHGHEGDVSVDYSADDRYIASGSRDSTVRIWDGLTGQDIHGPMEGHSDWVNCVRFSPDSTVVVSGSDDCTVRIWDVSTGQQVTQLPQGDQWILSVGTSPDGHRVVCGSNHGKIVVLDRHGGTTLVGLVDAHKDWVRPVEFSQDGKRLVSGSDDKSVVIWDAETGKQLVVCGKTGGAHSDSVSSVSFSPNGPYVASGSWDHTVGVWDSENGKLIHGPLRGHTDIVRSIQFSPDGSHLVSCSWDRTIRFWDVSLLGTHSQENATTGTNNAGAGISTSDSHVSHLSSLDDDGWVVDSHGRRLVWVPSDLRTYLALPRPPRSSLTKGLLL</sequence>
<dbReference type="InterPro" id="IPR007111">
    <property type="entry name" value="NACHT_NTPase"/>
</dbReference>
<dbReference type="RefSeq" id="XP_043180791.1">
    <property type="nucleotide sequence ID" value="XM_043325359.1"/>
</dbReference>
<feature type="repeat" description="WD" evidence="3">
    <location>
        <begin position="1878"/>
        <end position="1919"/>
    </location>
</feature>
<dbReference type="Gene3D" id="3.40.50.300">
    <property type="entry name" value="P-loop containing nucleotide triphosphate hydrolases"/>
    <property type="match status" value="1"/>
</dbReference>
<dbReference type="PRINTS" id="PR00320">
    <property type="entry name" value="GPROTEINBRPT"/>
</dbReference>
<feature type="region of interest" description="Disordered" evidence="4">
    <location>
        <begin position="1"/>
        <end position="74"/>
    </location>
</feature>
<feature type="repeat" description="WD" evidence="3">
    <location>
        <begin position="2093"/>
        <end position="2134"/>
    </location>
</feature>
<dbReference type="SMART" id="SM00320">
    <property type="entry name" value="WD40"/>
    <property type="match status" value="27"/>
</dbReference>
<dbReference type="Gene3D" id="2.130.10.10">
    <property type="entry name" value="YVTN repeat-like/Quinoprotein amine dehydrogenase"/>
    <property type="match status" value="11"/>
</dbReference>
<proteinExistence type="predicted"/>
<dbReference type="SUPFAM" id="SSF50998">
    <property type="entry name" value="Quinoprotein alcohol dehydrogenase-like"/>
    <property type="match status" value="1"/>
</dbReference>
<name>A0A8H8NVA2_9AGAM</name>
<dbReference type="InterPro" id="IPR036322">
    <property type="entry name" value="WD40_repeat_dom_sf"/>
</dbReference>
<evidence type="ECO:0000256" key="3">
    <source>
        <dbReference type="PROSITE-ProRule" id="PRU00221"/>
    </source>
</evidence>
<evidence type="ECO:0000313" key="7">
    <source>
        <dbReference type="Proteomes" id="UP000650533"/>
    </source>
</evidence>
<dbReference type="InterPro" id="IPR011047">
    <property type="entry name" value="Quinoprotein_ADH-like_sf"/>
</dbReference>
<evidence type="ECO:0000256" key="1">
    <source>
        <dbReference type="ARBA" id="ARBA00022574"/>
    </source>
</evidence>
<evidence type="ECO:0000259" key="5">
    <source>
        <dbReference type="PROSITE" id="PS50837"/>
    </source>
</evidence>
<dbReference type="Pfam" id="PF07676">
    <property type="entry name" value="PD40"/>
    <property type="match status" value="1"/>
</dbReference>
<dbReference type="InterPro" id="IPR027417">
    <property type="entry name" value="P-loop_NTPase"/>
</dbReference>
<feature type="repeat" description="WD" evidence="3">
    <location>
        <begin position="1286"/>
        <end position="1327"/>
    </location>
</feature>
<dbReference type="InterPro" id="IPR019775">
    <property type="entry name" value="WD40_repeat_CS"/>
</dbReference>
<dbReference type="EMBL" id="CP059663">
    <property type="protein sequence ID" value="QRW20554.1"/>
    <property type="molecule type" value="Genomic_DNA"/>
</dbReference>
<evidence type="ECO:0000256" key="2">
    <source>
        <dbReference type="ARBA" id="ARBA00022737"/>
    </source>
</evidence>